<feature type="region of interest" description="Disordered" evidence="5">
    <location>
        <begin position="1"/>
        <end position="63"/>
    </location>
</feature>
<evidence type="ECO:0000256" key="3">
    <source>
        <dbReference type="ARBA" id="ARBA00023242"/>
    </source>
</evidence>
<gene>
    <name evidence="7" type="ORF">PTSG_01250</name>
</gene>
<dbReference type="GO" id="GO:0003924">
    <property type="term" value="F:GTPase activity"/>
    <property type="evidence" value="ECO:0007669"/>
    <property type="project" value="TreeGrafter"/>
</dbReference>
<dbReference type="InterPro" id="IPR012948">
    <property type="entry name" value="AARP2CN"/>
</dbReference>
<dbReference type="OMA" id="MNLPRFK"/>
<dbReference type="Pfam" id="PF04950">
    <property type="entry name" value="RIBIOP_C"/>
    <property type="match status" value="1"/>
</dbReference>
<dbReference type="GO" id="GO:0000479">
    <property type="term" value="P:endonucleolytic cleavage of tricistronic rRNA transcript (SSU-rRNA, 5.8S rRNA, LSU-rRNA)"/>
    <property type="evidence" value="ECO:0007669"/>
    <property type="project" value="TreeGrafter"/>
</dbReference>
<dbReference type="FunCoup" id="F2TZT2">
    <property type="interactions" value="1477"/>
</dbReference>
<organism evidence="8">
    <name type="scientific">Salpingoeca rosetta (strain ATCC 50818 / BSB-021)</name>
    <dbReference type="NCBI Taxonomy" id="946362"/>
    <lineage>
        <taxon>Eukaryota</taxon>
        <taxon>Choanoflagellata</taxon>
        <taxon>Craspedida</taxon>
        <taxon>Salpingoecidae</taxon>
        <taxon>Salpingoeca</taxon>
    </lineage>
</organism>
<dbReference type="Pfam" id="PF08142">
    <property type="entry name" value="AARP2CN"/>
    <property type="match status" value="1"/>
</dbReference>
<dbReference type="InterPro" id="IPR030387">
    <property type="entry name" value="G_Bms1/Tsr1_dom"/>
</dbReference>
<evidence type="ECO:0000256" key="5">
    <source>
        <dbReference type="SAM" id="MobiDB-lite"/>
    </source>
</evidence>
<dbReference type="PANTHER" id="PTHR12858">
    <property type="entry name" value="RIBOSOME BIOGENESIS PROTEIN"/>
    <property type="match status" value="1"/>
</dbReference>
<dbReference type="Pfam" id="PF22298">
    <property type="entry name" value="Tsr1_G-like"/>
    <property type="match status" value="1"/>
</dbReference>
<feature type="compositionally biased region" description="Acidic residues" evidence="5">
    <location>
        <begin position="840"/>
        <end position="859"/>
    </location>
</feature>
<dbReference type="InterPro" id="IPR007034">
    <property type="entry name" value="BMS1_TSR1_C"/>
</dbReference>
<dbReference type="GO" id="GO:0034511">
    <property type="term" value="F:U3 snoRNA binding"/>
    <property type="evidence" value="ECO:0007669"/>
    <property type="project" value="TreeGrafter"/>
</dbReference>
<dbReference type="SMART" id="SM01362">
    <property type="entry name" value="DUF663"/>
    <property type="match status" value="1"/>
</dbReference>
<evidence type="ECO:0000256" key="4">
    <source>
        <dbReference type="ARBA" id="ARBA00038288"/>
    </source>
</evidence>
<dbReference type="GO" id="GO:0005730">
    <property type="term" value="C:nucleolus"/>
    <property type="evidence" value="ECO:0007669"/>
    <property type="project" value="UniProtKB-SubCell"/>
</dbReference>
<keyword evidence="2" id="KW-0690">Ribosome biogenesis</keyword>
<evidence type="ECO:0000313" key="8">
    <source>
        <dbReference type="Proteomes" id="UP000007799"/>
    </source>
</evidence>
<dbReference type="eggNOG" id="KOG1980">
    <property type="taxonomic scope" value="Eukaryota"/>
</dbReference>
<dbReference type="EMBL" id="GL832958">
    <property type="protein sequence ID" value="EGD80660.1"/>
    <property type="molecule type" value="Genomic_DNA"/>
</dbReference>
<dbReference type="Proteomes" id="UP000007799">
    <property type="component" value="Unassembled WGS sequence"/>
</dbReference>
<dbReference type="InParanoid" id="F2TZT2"/>
<sequence>MSHRHEAGPLKQQNKSHKTRFRTKGQRLDRLAGRTIATAASRKKKAADSKAARKLKQTQARAAKRDAAMQAKRRIGTTNAPPYFVLLVHLQEDTQAAINLRDQLVQASVPKGVHNGGGGANADGTWVPDALDVSFFSTRLKKKMSIAVASANVLATLELTKVADTVVFVGKAYEEVAEDRQLLINCLCAQGVPTTVHVLTDLEELPQKKRSDVKRTFAKEATDLLPDTTVQFIEKPSDYQTCLWGIANKKRRTVHWREARTHVMAERVSYDAANRELRVTGYVRGPSLNVNALVYLPGLGARQMSRVLQATEPIPSSHKSKKSNQASMDATAEAGSDDATVLAAPTPEFQHTLQSEVEVDPLDAEQTFPTEEELAQADSVQHRAMTVQTRKVRVPKGFSDYQASWLIGDDDDEDDDAGDNDTSMAMDDEDEDEMNAVHKDIWEAVKGAKYVGGADGSDADSVNMERGPIADEDDDDDDLEEREYIVDPQERAKAYDATMDMTEEEKELKKLRAATEDFEFPDEIDTPADQPARVRFAKYRGLQSFRHTPWDPREDLPPQYARIFKFKNFDHTRRRAIKDLATQDSDEELQPFLVGEGTYVTVCIADVPEDYPQSVDINMPLVLWVLMEHENKMSVVHFLIKMHPTYNEPIKSKERLVFQTGTRRFYAEPIFSSNSNGNKHKFERFLQPGASAVATVIAPVVYPPMPVLCFKEMEDGSQLLVASGAVVNVNPDRIVVKRIRLSGYPFKINKRSAVIRHMFFNCDDIHWFRPVELTTKLGRRGHIKESLGTHGHMKCVFDQQLKAHDTVLLNLYKRVYPKWKYEEAKAQATDVLTLAPLAGGEEEGEPEEQEQEDNDDMME</sequence>
<dbReference type="GO" id="GO:0005525">
    <property type="term" value="F:GTP binding"/>
    <property type="evidence" value="ECO:0007669"/>
    <property type="project" value="TreeGrafter"/>
</dbReference>
<accession>F2TZT2</accession>
<feature type="compositionally biased region" description="Acidic residues" evidence="5">
    <location>
        <begin position="408"/>
        <end position="419"/>
    </location>
</feature>
<evidence type="ECO:0000259" key="6">
    <source>
        <dbReference type="PROSITE" id="PS51714"/>
    </source>
</evidence>
<dbReference type="AlphaFoldDB" id="F2TZT2"/>
<dbReference type="InterPro" id="IPR039761">
    <property type="entry name" value="Bms1/Tsr1"/>
</dbReference>
<name>F2TZT2_SALR5</name>
<evidence type="ECO:0000256" key="1">
    <source>
        <dbReference type="ARBA" id="ARBA00004604"/>
    </source>
</evidence>
<dbReference type="PROSITE" id="PS51714">
    <property type="entry name" value="G_BMS1"/>
    <property type="match status" value="1"/>
</dbReference>
<keyword evidence="3" id="KW-0539">Nucleus</keyword>
<feature type="region of interest" description="Disordered" evidence="5">
    <location>
        <begin position="452"/>
        <end position="478"/>
    </location>
</feature>
<dbReference type="GO" id="GO:0000462">
    <property type="term" value="P:maturation of SSU-rRNA from tricistronic rRNA transcript (SSU-rRNA, 5.8S rRNA, LSU-rRNA)"/>
    <property type="evidence" value="ECO:0007669"/>
    <property type="project" value="TreeGrafter"/>
</dbReference>
<feature type="region of interest" description="Disordered" evidence="5">
    <location>
        <begin position="406"/>
        <end position="431"/>
    </location>
</feature>
<dbReference type="GO" id="GO:0030688">
    <property type="term" value="C:preribosome, small subunit precursor"/>
    <property type="evidence" value="ECO:0007669"/>
    <property type="project" value="TreeGrafter"/>
</dbReference>
<dbReference type="SMART" id="SM00785">
    <property type="entry name" value="AARP2CN"/>
    <property type="match status" value="1"/>
</dbReference>
<dbReference type="KEGG" id="sre:PTSG_01250"/>
<dbReference type="RefSeq" id="XP_004997221.1">
    <property type="nucleotide sequence ID" value="XM_004997164.1"/>
</dbReference>
<dbReference type="GeneID" id="16077817"/>
<comment type="similarity">
    <text evidence="4">Belongs to the TRAFAC class translation factor GTPase superfamily. Bms1-like GTPase family. TSR1 subfamily.</text>
</comment>
<feature type="compositionally biased region" description="Basic residues" evidence="5">
    <location>
        <begin position="14"/>
        <end position="25"/>
    </location>
</feature>
<dbReference type="PANTHER" id="PTHR12858:SF1">
    <property type="entry name" value="PRE-RRNA-PROCESSING PROTEIN TSR1 HOMOLOG"/>
    <property type="match status" value="1"/>
</dbReference>
<feature type="region of interest" description="Disordered" evidence="5">
    <location>
        <begin position="312"/>
        <end position="336"/>
    </location>
</feature>
<dbReference type="OrthoDB" id="119302at2759"/>
<comment type="subcellular location">
    <subcellularLocation>
        <location evidence="1">Nucleus</location>
        <location evidence="1">Nucleolus</location>
    </subcellularLocation>
</comment>
<reference evidence="7" key="1">
    <citation type="submission" date="2009-08" db="EMBL/GenBank/DDBJ databases">
        <title>Annotation of Salpingoeca rosetta.</title>
        <authorList>
            <consortium name="The Broad Institute Genome Sequencing Platform"/>
            <person name="Russ C."/>
            <person name="Cuomo C."/>
            <person name="Burger G."/>
            <person name="Gray M.W."/>
            <person name="Holland P.W.H."/>
            <person name="King N."/>
            <person name="Lang F.B.F."/>
            <person name="Roger A.J."/>
            <person name="Ruiz-Trillo I."/>
            <person name="Young S.K."/>
            <person name="Zeng Q."/>
            <person name="Gargeya S."/>
            <person name="Alvarado L."/>
            <person name="Berlin A."/>
            <person name="Chapman S.B."/>
            <person name="Chen Z."/>
            <person name="Freedman E."/>
            <person name="Gellesch M."/>
            <person name="Goldberg J."/>
            <person name="Griggs A."/>
            <person name="Gujja S."/>
            <person name="Heilman E."/>
            <person name="Heiman D."/>
            <person name="Howarth C."/>
            <person name="Mehta T."/>
            <person name="Neiman D."/>
            <person name="Pearson M."/>
            <person name="Roberts A."/>
            <person name="Saif S."/>
            <person name="Shea T."/>
            <person name="Shenoy N."/>
            <person name="Sisk P."/>
            <person name="Stolte C."/>
            <person name="Sykes S."/>
            <person name="White J."/>
            <person name="Yandava C."/>
            <person name="Haas B."/>
            <person name="Nusbaum C."/>
            <person name="Birren B."/>
        </authorList>
    </citation>
    <scope>NUCLEOTIDE SEQUENCE [LARGE SCALE GENOMIC DNA]</scope>
    <source>
        <strain evidence="7">ATCC 50818</strain>
    </source>
</reference>
<protein>
    <recommendedName>
        <fullName evidence="6">Bms1-type G domain-containing protein</fullName>
    </recommendedName>
</protein>
<evidence type="ECO:0000256" key="2">
    <source>
        <dbReference type="ARBA" id="ARBA00022517"/>
    </source>
</evidence>
<feature type="region of interest" description="Disordered" evidence="5">
    <location>
        <begin position="832"/>
        <end position="859"/>
    </location>
</feature>
<dbReference type="STRING" id="946362.F2TZT2"/>
<evidence type="ECO:0000313" key="7">
    <source>
        <dbReference type="EMBL" id="EGD80660.1"/>
    </source>
</evidence>
<feature type="domain" description="Bms1-type G" evidence="6">
    <location>
        <begin position="81"/>
        <end position="252"/>
    </location>
</feature>
<keyword evidence="8" id="KW-1185">Reference proteome</keyword>
<proteinExistence type="inferred from homology"/>